<dbReference type="AlphaFoldDB" id="A0A0E9XT66"/>
<name>A0A0E9XT66_ANGAN</name>
<protein>
    <submittedName>
        <fullName evidence="1">Uncharacterized protein</fullName>
    </submittedName>
</protein>
<reference evidence="1" key="1">
    <citation type="submission" date="2014-11" db="EMBL/GenBank/DDBJ databases">
        <authorList>
            <person name="Amaro Gonzalez C."/>
        </authorList>
    </citation>
    <scope>NUCLEOTIDE SEQUENCE</scope>
</reference>
<accession>A0A0E9XT66</accession>
<proteinExistence type="predicted"/>
<reference evidence="1" key="2">
    <citation type="journal article" date="2015" name="Fish Shellfish Immunol.">
        <title>Early steps in the European eel (Anguilla anguilla)-Vibrio vulnificus interaction in the gills: Role of the RtxA13 toxin.</title>
        <authorList>
            <person name="Callol A."/>
            <person name="Pajuelo D."/>
            <person name="Ebbesson L."/>
            <person name="Teles M."/>
            <person name="MacKenzie S."/>
            <person name="Amaro C."/>
        </authorList>
    </citation>
    <scope>NUCLEOTIDE SEQUENCE</scope>
</reference>
<evidence type="ECO:0000313" key="1">
    <source>
        <dbReference type="EMBL" id="JAI05056.1"/>
    </source>
</evidence>
<dbReference type="EMBL" id="GBXM01003522">
    <property type="protein sequence ID" value="JAI05056.1"/>
    <property type="molecule type" value="Transcribed_RNA"/>
</dbReference>
<sequence>MFSVLRFRHFYFSSAPYRPIAYNKSGCNLKWLHLSMLVKYTTKAHKFCIHVHHRSH</sequence>
<organism evidence="1">
    <name type="scientific">Anguilla anguilla</name>
    <name type="common">European freshwater eel</name>
    <name type="synonym">Muraena anguilla</name>
    <dbReference type="NCBI Taxonomy" id="7936"/>
    <lineage>
        <taxon>Eukaryota</taxon>
        <taxon>Metazoa</taxon>
        <taxon>Chordata</taxon>
        <taxon>Craniata</taxon>
        <taxon>Vertebrata</taxon>
        <taxon>Euteleostomi</taxon>
        <taxon>Actinopterygii</taxon>
        <taxon>Neopterygii</taxon>
        <taxon>Teleostei</taxon>
        <taxon>Anguilliformes</taxon>
        <taxon>Anguillidae</taxon>
        <taxon>Anguilla</taxon>
    </lineage>
</organism>